<reference evidence="1 2" key="1">
    <citation type="submission" date="2018-08" db="EMBL/GenBank/DDBJ databases">
        <title>A genome reference for cultivated species of the human gut microbiota.</title>
        <authorList>
            <person name="Zou Y."/>
            <person name="Xue W."/>
            <person name="Luo G."/>
        </authorList>
    </citation>
    <scope>NUCLEOTIDE SEQUENCE [LARGE SCALE GENOMIC DNA]</scope>
    <source>
        <strain evidence="1 2">AF32-8AC</strain>
    </source>
</reference>
<accession>A0A3E2U459</accession>
<evidence type="ECO:0000313" key="2">
    <source>
        <dbReference type="Proteomes" id="UP000260991"/>
    </source>
</evidence>
<gene>
    <name evidence="1" type="ORF">DWZ46_09540</name>
</gene>
<sequence>MKLEEYEHIMRTGTPSDRARAIAAASNDKELSEEEFRQLTALIKGTVRPTARKLTPDEAKLWAEVSRVNTRLKQEMVAASFTVRALPGDLQEDAINILSKTVSGMMGDLRRLMAETGEP</sequence>
<dbReference type="EMBL" id="QVER01000010">
    <property type="protein sequence ID" value="RGB91012.1"/>
    <property type="molecule type" value="Genomic_DNA"/>
</dbReference>
<dbReference type="RefSeq" id="WP_158403365.1">
    <property type="nucleotide sequence ID" value="NZ_QVER01000010.1"/>
</dbReference>
<organism evidence="1 2">
    <name type="scientific">Faecalibacterium prausnitzii</name>
    <dbReference type="NCBI Taxonomy" id="853"/>
    <lineage>
        <taxon>Bacteria</taxon>
        <taxon>Bacillati</taxon>
        <taxon>Bacillota</taxon>
        <taxon>Clostridia</taxon>
        <taxon>Eubacteriales</taxon>
        <taxon>Oscillospiraceae</taxon>
        <taxon>Faecalibacterium</taxon>
    </lineage>
</organism>
<evidence type="ECO:0000313" key="1">
    <source>
        <dbReference type="EMBL" id="RGB91012.1"/>
    </source>
</evidence>
<comment type="caution">
    <text evidence="1">The sequence shown here is derived from an EMBL/GenBank/DDBJ whole genome shotgun (WGS) entry which is preliminary data.</text>
</comment>
<dbReference type="AlphaFoldDB" id="A0A3E2U459"/>
<name>A0A3E2U459_9FIRM</name>
<proteinExistence type="predicted"/>
<dbReference type="Proteomes" id="UP000260991">
    <property type="component" value="Unassembled WGS sequence"/>
</dbReference>
<protein>
    <submittedName>
        <fullName evidence="1">Uncharacterized protein</fullName>
    </submittedName>
</protein>